<feature type="DNA-binding region" description="HMG box" evidence="5">
    <location>
        <begin position="1575"/>
        <end position="1643"/>
    </location>
</feature>
<feature type="region of interest" description="Disordered" evidence="6">
    <location>
        <begin position="1445"/>
        <end position="1465"/>
    </location>
</feature>
<reference evidence="8 9" key="1">
    <citation type="submission" date="2024-10" db="EMBL/GenBank/DDBJ databases">
        <title>Updated reference genomes for cyclostephanoid diatoms.</title>
        <authorList>
            <person name="Roberts W.R."/>
            <person name="Alverson A.J."/>
        </authorList>
    </citation>
    <scope>NUCLEOTIDE SEQUENCE [LARGE SCALE GENOMIC DNA]</scope>
    <source>
        <strain evidence="8 9">AJA232-27</strain>
    </source>
</reference>
<feature type="compositionally biased region" description="Low complexity" evidence="6">
    <location>
        <begin position="307"/>
        <end position="316"/>
    </location>
</feature>
<keyword evidence="2" id="KW-0227">DNA damage</keyword>
<feature type="compositionally biased region" description="Polar residues" evidence="6">
    <location>
        <begin position="814"/>
        <end position="823"/>
    </location>
</feature>
<dbReference type="InterPro" id="IPR036910">
    <property type="entry name" value="HMG_box_dom_sf"/>
</dbReference>
<dbReference type="PROSITE" id="PS50118">
    <property type="entry name" value="HMG_BOX_2"/>
    <property type="match status" value="1"/>
</dbReference>
<dbReference type="PANTHER" id="PTHR15272">
    <property type="entry name" value="CHROMATIN ASSEMBLY FACTOR 1 SUBUNIT A CAF-1 SUBUNIT A"/>
    <property type="match status" value="1"/>
</dbReference>
<dbReference type="GO" id="GO:0005634">
    <property type="term" value="C:nucleus"/>
    <property type="evidence" value="ECO:0007669"/>
    <property type="project" value="UniProtKB-SubCell"/>
</dbReference>
<feature type="region of interest" description="Disordered" evidence="6">
    <location>
        <begin position="436"/>
        <end position="502"/>
    </location>
</feature>
<organism evidence="8 9">
    <name type="scientific">Discostella pseudostelligera</name>
    <dbReference type="NCBI Taxonomy" id="259834"/>
    <lineage>
        <taxon>Eukaryota</taxon>
        <taxon>Sar</taxon>
        <taxon>Stramenopiles</taxon>
        <taxon>Ochrophyta</taxon>
        <taxon>Bacillariophyta</taxon>
        <taxon>Coscinodiscophyceae</taxon>
        <taxon>Thalassiosirophycidae</taxon>
        <taxon>Stephanodiscales</taxon>
        <taxon>Stephanodiscaceae</taxon>
        <taxon>Discostella</taxon>
    </lineage>
</organism>
<feature type="compositionally biased region" description="Low complexity" evidence="6">
    <location>
        <begin position="763"/>
        <end position="778"/>
    </location>
</feature>
<feature type="compositionally biased region" description="Low complexity" evidence="6">
    <location>
        <begin position="659"/>
        <end position="674"/>
    </location>
</feature>
<evidence type="ECO:0000256" key="5">
    <source>
        <dbReference type="PROSITE-ProRule" id="PRU00267"/>
    </source>
</evidence>
<feature type="region of interest" description="Disordered" evidence="6">
    <location>
        <begin position="624"/>
        <end position="674"/>
    </location>
</feature>
<feature type="domain" description="HMG box" evidence="7">
    <location>
        <begin position="1575"/>
        <end position="1643"/>
    </location>
</feature>
<feature type="compositionally biased region" description="Polar residues" evidence="6">
    <location>
        <begin position="779"/>
        <end position="808"/>
    </location>
</feature>
<evidence type="ECO:0000256" key="2">
    <source>
        <dbReference type="ARBA" id="ARBA00022763"/>
    </source>
</evidence>
<sequence>MPSAETVEIDASNNDVAILDASDCALAADPSSLISASLLSSSSNTITQCSQESDMNMATVAGSAKAMHGGANDNDDDNYNEKQEQGGNRQVSPMPQKRGATIVTPRSIRKGSSTAATTTTTTTTTEPSKSSATSSKINGKSSLTSTSSTSISKVKKGAVNSVDSTAPTTPSSSTISSSRPSNTTNTNTTNTNATSTSSGAAIATPGGDDSAIKKKKKTEVTVIPKKPKMTLHSFFRKVDPSAKKIEPSAKKSVEVKQAVVKEVEVKNVEANHAEEKVNHNEEKVNNNGVNHVEEKAKNDAEEKSKSVDSSNINSSTGSGGDEAKKPTSKGAVGIVKNPITSSTKEIAPIISEVSKKDKAPVKKKGHGMMQAQSGNASSTKKRINSSAGLESTPSSSVSSSSTSGRKLAVKMQNDEEDLDDSPAFAVAAALRMVNKGRNGKSRRSGVGSSGHPVVVARSVDEKDTTEMVPTDEKVKEASSLGYTSAGSREEKENESSNAVNTVVPDVADTVRNDSNAVDIGERENVDTDTPLADASFNDVAMDSPDDTPIAFDCSNDEDSGREENSGDDTVTNEANGNNAAVDATCIIEDSHLFTENIIQQQKPICDSMKDEVVVDAVEESAVDDVQADGSVNEASDEVKVMPAKSGKKRTRKPRRQKDSSTPSTKSSTTKAASAATIGQSLFVSSLKKMAATTPKKSVIPPTTTQTMNQQQEPVCDAMKEDKEQATHSAVVVDAIEESVTDDVQADDNVKVTSGESTVMPEMSTQSTSKSTTKPTPESRNQASTASIKSSNPTASVASVTIEKSSIVSSLKKMTASTPKKSVISSATTLTSPSTTTEVPSVAKSDSSSSNGTEHLSDEDASRLHHYLSLRVKYAGRASELGNLPNSDAFEEENLCLEGSLEEGSVEVGEDGGFPDKLLTHLQVMTQGSSQPLSELAKRALDELSPCIAGIKPLTTESISSKIKLLAQRKSYLSRLPTGTFEKSSPVSKLDCFENAESCYMWRWELCSLDLLPQPQSVKVKKARAMRKKLQSHYKAIINLITAADKAIVWLQGSATSKSSSSGATLTAKVSEMEEKVLKFEREEERARLLKEAELQKQKIKAEELAEKQLEKERIEEEKRNEKKRLEEEKRNEKKRKDEEREQKKAEANRIKNEEKEKKKQEIEEKENKRKARMMMFFSNGSATKKAKVLSTSATQNNSQDANSSFDSDAFHKLIDSQGDHVGTYSFAKVPRRRKTLKVRVSVFVTVLSENAFAPQPYDEERVIVVPNRYKFLGFHEDVRPPYRGTWSKRSSFVSGRRPLGKDTKYLDYDIDSEEEWEEGDDEDGEDLVDGDDGVEEEEDMLNEDDNDGWLAAEDDLGIEDDDDETRELRKKSLYNDATGRRDSFKACVVAPCMGGLPHKGFDGDNIHSVVEGFTPEEAIDVLNSHLGHVITPDVSICLDAFPPSDSTKDINQPNNSSGKAPASQNKEMTVEAQKIMAVFVHNSTLTSRDIVVTELLKLHPSLTSSRAQAVRELDVIATKRRLTNGAGVIWEVKTEHLNKLDLNEKDLKQPPKEASPPTSPVEEGKTKKVKDPNAPKRNASAYLLYSNAARNDVRNANPNAVIADVNKILSEQFKGLTAEERAVWDVQAAADKERYLKEMAQYVTGAALSDNKAVAAEVPVVQAAVSDSQPKPVEILASSNQSSAMKRKAPVVSKASADLLAKFMKKKQKVEVQQNTLPTAGPK</sequence>
<feature type="compositionally biased region" description="Basic and acidic residues" evidence="6">
    <location>
        <begin position="1541"/>
        <end position="1551"/>
    </location>
</feature>
<feature type="region of interest" description="Disordered" evidence="6">
    <location>
        <begin position="1110"/>
        <end position="1169"/>
    </location>
</feature>
<dbReference type="Pfam" id="PF12253">
    <property type="entry name" value="CAF1A_dimeriz"/>
    <property type="match status" value="1"/>
</dbReference>
<evidence type="ECO:0000256" key="3">
    <source>
        <dbReference type="ARBA" id="ARBA00023204"/>
    </source>
</evidence>
<feature type="region of interest" description="Disordered" evidence="6">
    <location>
        <begin position="527"/>
        <end position="575"/>
    </location>
</feature>
<protein>
    <recommendedName>
        <fullName evidence="7">HMG box domain-containing protein</fullName>
    </recommendedName>
</protein>
<feature type="compositionally biased region" description="Basic and acidic residues" evidence="6">
    <location>
        <begin position="291"/>
        <end position="306"/>
    </location>
</feature>
<feature type="compositionally biased region" description="Low complexity" evidence="6">
    <location>
        <begin position="164"/>
        <end position="205"/>
    </location>
</feature>
<evidence type="ECO:0000313" key="9">
    <source>
        <dbReference type="Proteomes" id="UP001530293"/>
    </source>
</evidence>
<dbReference type="GO" id="GO:0006281">
    <property type="term" value="P:DNA repair"/>
    <property type="evidence" value="ECO:0007669"/>
    <property type="project" value="UniProtKB-KW"/>
</dbReference>
<accession>A0ABD3M788</accession>
<evidence type="ECO:0000256" key="6">
    <source>
        <dbReference type="SAM" id="MobiDB-lite"/>
    </source>
</evidence>
<feature type="compositionally biased region" description="Basic and acidic residues" evidence="6">
    <location>
        <begin position="1562"/>
        <end position="1574"/>
    </location>
</feature>
<dbReference type="Proteomes" id="UP001530293">
    <property type="component" value="Unassembled WGS sequence"/>
</dbReference>
<evidence type="ECO:0000259" key="7">
    <source>
        <dbReference type="PROSITE" id="PS50118"/>
    </source>
</evidence>
<dbReference type="PANTHER" id="PTHR15272:SF0">
    <property type="entry name" value="CHROMATIN ASSEMBLY FACTOR 1 SUBUNIT A"/>
    <property type="match status" value="1"/>
</dbReference>
<feature type="region of interest" description="Disordered" evidence="6">
    <location>
        <begin position="66"/>
        <end position="219"/>
    </location>
</feature>
<keyword evidence="9" id="KW-1185">Reference proteome</keyword>
<feature type="compositionally biased region" description="Polar residues" evidence="6">
    <location>
        <begin position="1449"/>
        <end position="1465"/>
    </location>
</feature>
<feature type="compositionally biased region" description="Basic and acidic residues" evidence="6">
    <location>
        <begin position="458"/>
        <end position="476"/>
    </location>
</feature>
<gene>
    <name evidence="8" type="ORF">ACHAWU_002801</name>
</gene>
<dbReference type="SUPFAM" id="SSF47095">
    <property type="entry name" value="HMG-box"/>
    <property type="match status" value="1"/>
</dbReference>
<evidence type="ECO:0000256" key="1">
    <source>
        <dbReference type="ARBA" id="ARBA00004123"/>
    </source>
</evidence>
<evidence type="ECO:0000313" key="8">
    <source>
        <dbReference type="EMBL" id="KAL3757881.1"/>
    </source>
</evidence>
<feature type="region of interest" description="Disordered" evidence="6">
    <location>
        <begin position="270"/>
        <end position="420"/>
    </location>
</feature>
<comment type="subcellular location">
    <subcellularLocation>
        <location evidence="1">Nucleus</location>
    </subcellularLocation>
</comment>
<feature type="compositionally biased region" description="Low complexity" evidence="6">
    <location>
        <begin position="112"/>
        <end position="152"/>
    </location>
</feature>
<dbReference type="EMBL" id="JALLBG020000247">
    <property type="protein sequence ID" value="KAL3757881.1"/>
    <property type="molecule type" value="Genomic_DNA"/>
</dbReference>
<dbReference type="InterPro" id="IPR022043">
    <property type="entry name" value="CAF1A_DD"/>
</dbReference>
<dbReference type="Pfam" id="PF00505">
    <property type="entry name" value="HMG_box"/>
    <property type="match status" value="1"/>
</dbReference>
<evidence type="ECO:0000256" key="4">
    <source>
        <dbReference type="ARBA" id="ARBA00023242"/>
    </source>
</evidence>
<feature type="compositionally biased region" description="Low complexity" evidence="6">
    <location>
        <begin position="824"/>
        <end position="849"/>
    </location>
</feature>
<dbReference type="Gene3D" id="1.10.30.10">
    <property type="entry name" value="High mobility group box domain"/>
    <property type="match status" value="1"/>
</dbReference>
<feature type="region of interest" description="Disordered" evidence="6">
    <location>
        <begin position="1541"/>
        <end position="1575"/>
    </location>
</feature>
<feature type="compositionally biased region" description="Polar residues" evidence="6">
    <location>
        <begin position="370"/>
        <end position="389"/>
    </location>
</feature>
<proteinExistence type="predicted"/>
<dbReference type="SMART" id="SM00398">
    <property type="entry name" value="HMG"/>
    <property type="match status" value="1"/>
</dbReference>
<name>A0ABD3M788_9STRA</name>
<feature type="region of interest" description="Disordered" evidence="6">
    <location>
        <begin position="737"/>
        <end position="860"/>
    </location>
</feature>
<keyword evidence="4 5" id="KW-0539">Nucleus</keyword>
<feature type="compositionally biased region" description="Basic and acidic residues" evidence="6">
    <location>
        <begin position="270"/>
        <end position="284"/>
    </location>
</feature>
<feature type="compositionally biased region" description="Basic and acidic residues" evidence="6">
    <location>
        <begin position="1110"/>
        <end position="1167"/>
    </location>
</feature>
<comment type="caution">
    <text evidence="8">The sequence shown here is derived from an EMBL/GenBank/DDBJ whole genome shotgun (WGS) entry which is preliminary data.</text>
</comment>
<dbReference type="InterPro" id="IPR009071">
    <property type="entry name" value="HMG_box_dom"/>
</dbReference>
<keyword evidence="3" id="KW-0234">DNA repair</keyword>
<feature type="compositionally biased region" description="Low complexity" evidence="6">
    <location>
        <begin position="391"/>
        <end position="403"/>
    </location>
</feature>
<keyword evidence="5" id="KW-0238">DNA-binding</keyword>
<feature type="compositionally biased region" description="Basic residues" evidence="6">
    <location>
        <begin position="645"/>
        <end position="655"/>
    </location>
</feature>
<dbReference type="GO" id="GO:0003677">
    <property type="term" value="F:DNA binding"/>
    <property type="evidence" value="ECO:0007669"/>
    <property type="project" value="UniProtKB-UniRule"/>
</dbReference>